<evidence type="ECO:0000256" key="1">
    <source>
        <dbReference type="ARBA" id="ARBA00004141"/>
    </source>
</evidence>
<evidence type="ECO:0000256" key="3">
    <source>
        <dbReference type="ARBA" id="ARBA00022989"/>
    </source>
</evidence>
<feature type="transmembrane region" description="Helical" evidence="5">
    <location>
        <begin position="365"/>
        <end position="384"/>
    </location>
</feature>
<dbReference type="InterPro" id="IPR036259">
    <property type="entry name" value="MFS_trans_sf"/>
</dbReference>
<evidence type="ECO:0000256" key="5">
    <source>
        <dbReference type="SAM" id="Phobius"/>
    </source>
</evidence>
<dbReference type="InterPro" id="IPR011701">
    <property type="entry name" value="MFS"/>
</dbReference>
<keyword evidence="3 5" id="KW-1133">Transmembrane helix</keyword>
<dbReference type="PROSITE" id="PS50850">
    <property type="entry name" value="MFS"/>
    <property type="match status" value="1"/>
</dbReference>
<dbReference type="GO" id="GO:0022857">
    <property type="term" value="F:transmembrane transporter activity"/>
    <property type="evidence" value="ECO:0007669"/>
    <property type="project" value="InterPro"/>
</dbReference>
<feature type="transmembrane region" description="Helical" evidence="5">
    <location>
        <begin position="323"/>
        <end position="344"/>
    </location>
</feature>
<keyword evidence="2 5" id="KW-0812">Transmembrane</keyword>
<dbReference type="SUPFAM" id="SSF103473">
    <property type="entry name" value="MFS general substrate transporter"/>
    <property type="match status" value="1"/>
</dbReference>
<name>A0A060TAF4_BLAAD</name>
<dbReference type="EMBL" id="HG937694">
    <property type="protein sequence ID" value="CDP37749.1"/>
    <property type="molecule type" value="Genomic_DNA"/>
</dbReference>
<reference evidence="7" key="1">
    <citation type="submission" date="2014-02" db="EMBL/GenBank/DDBJ databases">
        <authorList>
            <person name="Genoscope - CEA"/>
        </authorList>
    </citation>
    <scope>NUCLEOTIDE SEQUENCE</scope>
    <source>
        <strain evidence="7">LS3</strain>
    </source>
</reference>
<feature type="transmembrane region" description="Helical" evidence="5">
    <location>
        <begin position="433"/>
        <end position="451"/>
    </location>
</feature>
<protein>
    <submittedName>
        <fullName evidence="7">ARAD1D18546p</fullName>
    </submittedName>
</protein>
<keyword evidence="4 5" id="KW-0472">Membrane</keyword>
<dbReference type="PhylomeDB" id="A0A060TAF4"/>
<feature type="transmembrane region" description="Helical" evidence="5">
    <location>
        <begin position="132"/>
        <end position="151"/>
    </location>
</feature>
<evidence type="ECO:0000259" key="6">
    <source>
        <dbReference type="PROSITE" id="PS50850"/>
    </source>
</evidence>
<evidence type="ECO:0000256" key="4">
    <source>
        <dbReference type="ARBA" id="ARBA00023136"/>
    </source>
</evidence>
<gene>
    <name evidence="7" type="ORF">GNLVRS02_ARAD1D18546g</name>
</gene>
<feature type="transmembrane region" description="Helical" evidence="5">
    <location>
        <begin position="457"/>
        <end position="478"/>
    </location>
</feature>
<evidence type="ECO:0000313" key="7">
    <source>
        <dbReference type="EMBL" id="CDP37749.1"/>
    </source>
</evidence>
<feature type="domain" description="Major facilitator superfamily (MFS) profile" evidence="6">
    <location>
        <begin position="66"/>
        <end position="488"/>
    </location>
</feature>
<feature type="transmembrane region" description="Helical" evidence="5">
    <location>
        <begin position="67"/>
        <end position="87"/>
    </location>
</feature>
<comment type="subcellular location">
    <subcellularLocation>
        <location evidence="1">Membrane</location>
        <topology evidence="1">Multi-pass membrane protein</topology>
    </subcellularLocation>
</comment>
<sequence>MSNTPQDLEKAVGTIEEVSGAPEPMYDDVNNKDYVLKRHGTLELEPMPTNDPSDPLNWSEVKKTAHLLLVAFQAMCGSFFAAGIIPSYETLAEEYGHPLPDISYYTSVQILVLGVFPFLWFPFMSKYGRRPILTICALIATAFNIGCGFAKNYGSQMALRIFVSVFMAPALAVGNVVVTELYFSHQRGSRNGVWALLMTLGPSFGPFIMSFVQQHAGTKWVFFVFAFMSFAVFIGWILADETMYLRGEDEGKGIKAFFGFITKTPHKITIQDYLGPLQRALDYRVMTACAAYAICFGYTNVAMSVEMPEVMGQKFHLDAQQTGLQFIAIIVGCSIGELLSGPLSDHWMKWRIKKRGGIKIIEDRLWVSYNGFICIIFGVIIWGVRTQQAKEGVWNVTPLIGAAFAAGGLQIVTTILITYMIDVDPSKSVGTGMFINMVRQVWSFIGPFYFPDMFNNLGFGGACGVMAGIVGFAALWIVTIHVMGAKRQNVSLF</sequence>
<reference evidence="7" key="2">
    <citation type="submission" date="2014-06" db="EMBL/GenBank/DDBJ databases">
        <title>The complete genome of Blastobotrys (Arxula) adeninivorans LS3 - a yeast of biotechnological interest.</title>
        <authorList>
            <person name="Kunze G."/>
            <person name="Gaillardin C."/>
            <person name="Czernicka M."/>
            <person name="Durrens P."/>
            <person name="Martin T."/>
            <person name="Boer E."/>
            <person name="Gabaldon T."/>
            <person name="Cruz J."/>
            <person name="Talla E."/>
            <person name="Marck C."/>
            <person name="Goffeau A."/>
            <person name="Barbe V."/>
            <person name="Baret P."/>
            <person name="Baronian K."/>
            <person name="Beier S."/>
            <person name="Bleykasten C."/>
            <person name="Bode R."/>
            <person name="Casaregola S."/>
            <person name="Despons L."/>
            <person name="Fairhead C."/>
            <person name="Giersberg M."/>
            <person name="Gierski P."/>
            <person name="Hahnel U."/>
            <person name="Hartmann A."/>
            <person name="Jankowska D."/>
            <person name="Jubin C."/>
            <person name="Jung P."/>
            <person name="Lafontaine I."/>
            <person name="Leh-Louis V."/>
            <person name="Lemaire M."/>
            <person name="Marcet-Houben M."/>
            <person name="Mascher M."/>
            <person name="Morel G."/>
            <person name="Richard G.-F."/>
            <person name="Riechen J."/>
            <person name="Sacerdot C."/>
            <person name="Sarkar A."/>
            <person name="Savel G."/>
            <person name="Schacherer J."/>
            <person name="Sherman D."/>
            <person name="Straub M.-L."/>
            <person name="Stein N."/>
            <person name="Thierry A."/>
            <person name="Trautwein-Schult A."/>
            <person name="Westhof E."/>
            <person name="Worch S."/>
            <person name="Dujon B."/>
            <person name="Souciet J.-L."/>
            <person name="Wincker P."/>
            <person name="Scholz U."/>
            <person name="Neuveglise N."/>
        </authorList>
    </citation>
    <scope>NUCLEOTIDE SEQUENCE</scope>
    <source>
        <strain evidence="7">LS3</strain>
    </source>
</reference>
<organism evidence="7">
    <name type="scientific">Blastobotrys adeninivorans</name>
    <name type="common">Yeast</name>
    <name type="synonym">Arxula adeninivorans</name>
    <dbReference type="NCBI Taxonomy" id="409370"/>
    <lineage>
        <taxon>Eukaryota</taxon>
        <taxon>Fungi</taxon>
        <taxon>Dikarya</taxon>
        <taxon>Ascomycota</taxon>
        <taxon>Saccharomycotina</taxon>
        <taxon>Dipodascomycetes</taxon>
        <taxon>Dipodascales</taxon>
        <taxon>Trichomonascaceae</taxon>
        <taxon>Blastobotrys</taxon>
    </lineage>
</organism>
<feature type="transmembrane region" description="Helical" evidence="5">
    <location>
        <begin position="195"/>
        <end position="214"/>
    </location>
</feature>
<dbReference type="InterPro" id="IPR020846">
    <property type="entry name" value="MFS_dom"/>
</dbReference>
<feature type="transmembrane region" description="Helical" evidence="5">
    <location>
        <begin position="396"/>
        <end position="421"/>
    </location>
</feature>
<feature type="transmembrane region" description="Helical" evidence="5">
    <location>
        <begin position="102"/>
        <end position="120"/>
    </location>
</feature>
<proteinExistence type="predicted"/>
<feature type="transmembrane region" description="Helical" evidence="5">
    <location>
        <begin position="157"/>
        <end position="183"/>
    </location>
</feature>
<feature type="transmembrane region" description="Helical" evidence="5">
    <location>
        <begin position="220"/>
        <end position="239"/>
    </location>
</feature>
<dbReference type="PANTHER" id="PTHR23502:SF2">
    <property type="entry name" value="TRANSPORTER, PUTATIVE (AFU_ORTHOLOGUE AFUA_2G08910)-RELATED"/>
    <property type="match status" value="1"/>
</dbReference>
<dbReference type="PANTHER" id="PTHR23502">
    <property type="entry name" value="MAJOR FACILITATOR SUPERFAMILY"/>
    <property type="match status" value="1"/>
</dbReference>
<evidence type="ECO:0000256" key="2">
    <source>
        <dbReference type="ARBA" id="ARBA00022692"/>
    </source>
</evidence>
<dbReference type="Pfam" id="PF07690">
    <property type="entry name" value="MFS_1"/>
    <property type="match status" value="1"/>
</dbReference>
<dbReference type="GO" id="GO:0005886">
    <property type="term" value="C:plasma membrane"/>
    <property type="evidence" value="ECO:0007669"/>
    <property type="project" value="TreeGrafter"/>
</dbReference>
<feature type="transmembrane region" description="Helical" evidence="5">
    <location>
        <begin position="283"/>
        <end position="303"/>
    </location>
</feature>
<dbReference type="AlphaFoldDB" id="A0A060TAF4"/>
<dbReference type="Gene3D" id="1.20.1250.20">
    <property type="entry name" value="MFS general substrate transporter like domains"/>
    <property type="match status" value="3"/>
</dbReference>
<accession>A0A060TAF4</accession>